<comment type="caution">
    <text evidence="2">The sequence shown here is derived from an EMBL/GenBank/DDBJ whole genome shotgun (WGS) entry which is preliminary data.</text>
</comment>
<feature type="transmembrane region" description="Helical" evidence="1">
    <location>
        <begin position="21"/>
        <end position="39"/>
    </location>
</feature>
<dbReference type="Pfam" id="PF12730">
    <property type="entry name" value="ABC2_membrane_4"/>
    <property type="match status" value="1"/>
</dbReference>
<evidence type="ECO:0000256" key="1">
    <source>
        <dbReference type="SAM" id="Phobius"/>
    </source>
</evidence>
<dbReference type="InterPro" id="IPR022294">
    <property type="entry name" value="ABC-transptr_permeasesu"/>
</dbReference>
<dbReference type="OrthoDB" id="1701852at2"/>
<organism evidence="2 3">
    <name type="scientific">Clostridium oryzae</name>
    <dbReference type="NCBI Taxonomy" id="1450648"/>
    <lineage>
        <taxon>Bacteria</taxon>
        <taxon>Bacillati</taxon>
        <taxon>Bacillota</taxon>
        <taxon>Clostridia</taxon>
        <taxon>Eubacteriales</taxon>
        <taxon>Clostridiaceae</taxon>
        <taxon>Clostridium</taxon>
    </lineage>
</organism>
<feature type="transmembrane region" description="Helical" evidence="1">
    <location>
        <begin position="248"/>
        <end position="270"/>
    </location>
</feature>
<keyword evidence="1" id="KW-1133">Transmembrane helix</keyword>
<dbReference type="STRING" id="1450648.CLORY_34020"/>
<feature type="transmembrane region" description="Helical" evidence="1">
    <location>
        <begin position="59"/>
        <end position="78"/>
    </location>
</feature>
<gene>
    <name evidence="2" type="ORF">CLORY_34020</name>
</gene>
<accession>A0A1V4IH62</accession>
<feature type="transmembrane region" description="Helical" evidence="1">
    <location>
        <begin position="176"/>
        <end position="194"/>
    </location>
</feature>
<evidence type="ECO:0000313" key="2">
    <source>
        <dbReference type="EMBL" id="OPJ59174.1"/>
    </source>
</evidence>
<keyword evidence="1" id="KW-0812">Transmembrane</keyword>
<protein>
    <submittedName>
        <fullName evidence="2">ABC-2 family transporter protein</fullName>
    </submittedName>
</protein>
<dbReference type="EMBL" id="MZGV01000049">
    <property type="protein sequence ID" value="OPJ59174.1"/>
    <property type="molecule type" value="Genomic_DNA"/>
</dbReference>
<feature type="transmembrane region" description="Helical" evidence="1">
    <location>
        <begin position="99"/>
        <end position="124"/>
    </location>
</feature>
<proteinExistence type="predicted"/>
<feature type="transmembrane region" description="Helical" evidence="1">
    <location>
        <begin position="144"/>
        <end position="169"/>
    </location>
</feature>
<dbReference type="RefSeq" id="WP_079426689.1">
    <property type="nucleotide sequence ID" value="NZ_MZGV01000049.1"/>
</dbReference>
<dbReference type="CDD" id="cd21808">
    <property type="entry name" value="ABC-2_lan_permease_MutG"/>
    <property type="match status" value="1"/>
</dbReference>
<evidence type="ECO:0000313" key="3">
    <source>
        <dbReference type="Proteomes" id="UP000190080"/>
    </source>
</evidence>
<sequence length="280" mass="31166">MKFYRILCSEWLKTKNTAIRKLMISIPILYTGSILAYIFTHTIKGNAAVTIFDAFFQIWTYAILPIGAGLITSLMVGQEEQAGEFNGFLGTSFSKMSMYLGKLLMVFFISTMSLLISVILLFAGLKIRAVYMPNAYNIDMNIKIFLQAVALAQGSAMPIFIIQLCIALAFGKGASIGLGCGGSLISGIIGGTRLGDSMWKFIPWTLPIRMSDYLKFFMYHRVKNINKIEVIGADYIAKGTLNFISKEVFGGAIATLLISIILIFLATIWFNRWEGRKVYD</sequence>
<reference evidence="2 3" key="1">
    <citation type="submission" date="2017-03" db="EMBL/GenBank/DDBJ databases">
        <title>Genome sequence of Clostridium oryzae DSM 28571.</title>
        <authorList>
            <person name="Poehlein A."/>
            <person name="Daniel R."/>
        </authorList>
    </citation>
    <scope>NUCLEOTIDE SEQUENCE [LARGE SCALE GENOMIC DNA]</scope>
    <source>
        <strain evidence="2 3">DSM 28571</strain>
    </source>
</reference>
<keyword evidence="3" id="KW-1185">Reference proteome</keyword>
<dbReference type="Proteomes" id="UP000190080">
    <property type="component" value="Unassembled WGS sequence"/>
</dbReference>
<dbReference type="AlphaFoldDB" id="A0A1V4IH62"/>
<dbReference type="NCBIfam" id="TIGR03733">
    <property type="entry name" value="lanti_perm_MutG"/>
    <property type="match status" value="1"/>
</dbReference>
<keyword evidence="1" id="KW-0472">Membrane</keyword>
<name>A0A1V4IH62_9CLOT</name>